<dbReference type="GO" id="GO:0004252">
    <property type="term" value="F:serine-type endopeptidase activity"/>
    <property type="evidence" value="ECO:0007669"/>
    <property type="project" value="InterPro"/>
</dbReference>
<evidence type="ECO:0000256" key="3">
    <source>
        <dbReference type="ARBA" id="ARBA00013208"/>
    </source>
</evidence>
<dbReference type="Pfam" id="PF10502">
    <property type="entry name" value="Peptidase_S26"/>
    <property type="match status" value="1"/>
</dbReference>
<dbReference type="InterPro" id="IPR036286">
    <property type="entry name" value="LexA/Signal_pep-like_sf"/>
</dbReference>
<dbReference type="EC" id="3.4.21.89" evidence="3"/>
<dbReference type="PANTHER" id="PTHR43390">
    <property type="entry name" value="SIGNAL PEPTIDASE I"/>
    <property type="match status" value="1"/>
</dbReference>
<organism evidence="6">
    <name type="scientific">bioreactor metagenome</name>
    <dbReference type="NCBI Taxonomy" id="1076179"/>
    <lineage>
        <taxon>unclassified sequences</taxon>
        <taxon>metagenomes</taxon>
        <taxon>ecological metagenomes</taxon>
    </lineage>
</organism>
<comment type="catalytic activity">
    <reaction evidence="1">
        <text>Cleavage of hydrophobic, N-terminal signal or leader sequences from secreted and periplasmic proteins.</text>
        <dbReference type="EC" id="3.4.21.89"/>
    </reaction>
</comment>
<dbReference type="GO" id="GO:0009003">
    <property type="term" value="F:signal peptidase activity"/>
    <property type="evidence" value="ECO:0007669"/>
    <property type="project" value="UniProtKB-EC"/>
</dbReference>
<reference evidence="6" key="1">
    <citation type="submission" date="2019-08" db="EMBL/GenBank/DDBJ databases">
        <authorList>
            <person name="Kucharzyk K."/>
            <person name="Murdoch R.W."/>
            <person name="Higgins S."/>
            <person name="Loffler F."/>
        </authorList>
    </citation>
    <scope>NUCLEOTIDE SEQUENCE</scope>
</reference>
<dbReference type="InterPro" id="IPR000223">
    <property type="entry name" value="Pept_S26A_signal_pept_1"/>
</dbReference>
<comment type="caution">
    <text evidence="6">The sequence shown here is derived from an EMBL/GenBank/DDBJ whole genome shotgun (WGS) entry which is preliminary data.</text>
</comment>
<dbReference type="EMBL" id="VSSQ01145124">
    <property type="protein sequence ID" value="MPN64363.1"/>
    <property type="molecule type" value="Genomic_DNA"/>
</dbReference>
<dbReference type="GO" id="GO:0016020">
    <property type="term" value="C:membrane"/>
    <property type="evidence" value="ECO:0007669"/>
    <property type="project" value="InterPro"/>
</dbReference>
<dbReference type="CDD" id="cd06530">
    <property type="entry name" value="S26_SPase_I"/>
    <property type="match status" value="1"/>
</dbReference>
<keyword evidence="4" id="KW-0378">Hydrolase</keyword>
<dbReference type="Gene3D" id="2.10.109.10">
    <property type="entry name" value="Umud Fragment, subunit A"/>
    <property type="match status" value="1"/>
</dbReference>
<gene>
    <name evidence="6" type="ORF">SDC9_212135</name>
</gene>
<dbReference type="InterPro" id="IPR019758">
    <property type="entry name" value="Pept_S26A_signal_pept_1_CS"/>
</dbReference>
<evidence type="ECO:0000256" key="4">
    <source>
        <dbReference type="ARBA" id="ARBA00022801"/>
    </source>
</evidence>
<dbReference type="PANTHER" id="PTHR43390:SF1">
    <property type="entry name" value="CHLOROPLAST PROCESSING PEPTIDASE"/>
    <property type="match status" value="1"/>
</dbReference>
<sequence length="73" mass="8633">MYVNGEALNEPYLEVVTQGDFGPYEVPEGSYFMMGDNRNKSLDSRFWDHQFVEKNKILGKVVLRYYKGFKWIS</sequence>
<proteinExistence type="inferred from homology"/>
<dbReference type="GO" id="GO:0006465">
    <property type="term" value="P:signal peptide processing"/>
    <property type="evidence" value="ECO:0007669"/>
    <property type="project" value="InterPro"/>
</dbReference>
<evidence type="ECO:0000256" key="2">
    <source>
        <dbReference type="ARBA" id="ARBA00009370"/>
    </source>
</evidence>
<dbReference type="SUPFAM" id="SSF51306">
    <property type="entry name" value="LexA/Signal peptidase"/>
    <property type="match status" value="1"/>
</dbReference>
<dbReference type="InterPro" id="IPR019533">
    <property type="entry name" value="Peptidase_S26"/>
</dbReference>
<evidence type="ECO:0000313" key="6">
    <source>
        <dbReference type="EMBL" id="MPN64363.1"/>
    </source>
</evidence>
<feature type="domain" description="Peptidase S26" evidence="5">
    <location>
        <begin position="1"/>
        <end position="66"/>
    </location>
</feature>
<comment type="similarity">
    <text evidence="2">Belongs to the peptidase S26 family.</text>
</comment>
<dbReference type="NCBIfam" id="TIGR02227">
    <property type="entry name" value="sigpep_I_bact"/>
    <property type="match status" value="1"/>
</dbReference>
<protein>
    <recommendedName>
        <fullName evidence="3">signal peptidase I</fullName>
        <ecNumber evidence="3">3.4.21.89</ecNumber>
    </recommendedName>
</protein>
<name>A0A645JZC2_9ZZZZ</name>
<evidence type="ECO:0000259" key="5">
    <source>
        <dbReference type="Pfam" id="PF10502"/>
    </source>
</evidence>
<dbReference type="PROSITE" id="PS00761">
    <property type="entry name" value="SPASE_I_3"/>
    <property type="match status" value="1"/>
</dbReference>
<dbReference type="AlphaFoldDB" id="A0A645JZC2"/>
<accession>A0A645JZC2</accession>
<evidence type="ECO:0000256" key="1">
    <source>
        <dbReference type="ARBA" id="ARBA00000677"/>
    </source>
</evidence>